<protein>
    <submittedName>
        <fullName evidence="1">Uncharacterized protein</fullName>
    </submittedName>
</protein>
<dbReference type="Proteomes" id="UP000831701">
    <property type="component" value="Chromosome 15"/>
</dbReference>
<name>A0ACB8W2R0_9TELE</name>
<evidence type="ECO:0000313" key="1">
    <source>
        <dbReference type="EMBL" id="KAI3362016.1"/>
    </source>
</evidence>
<reference evidence="1" key="1">
    <citation type="submission" date="2022-04" db="EMBL/GenBank/DDBJ databases">
        <title>Jade perch genome.</title>
        <authorList>
            <person name="Chao B."/>
        </authorList>
    </citation>
    <scope>NUCLEOTIDE SEQUENCE</scope>
    <source>
        <strain evidence="1">CB-2022</strain>
    </source>
</reference>
<organism evidence="1 2">
    <name type="scientific">Scortum barcoo</name>
    <name type="common">barcoo grunter</name>
    <dbReference type="NCBI Taxonomy" id="214431"/>
    <lineage>
        <taxon>Eukaryota</taxon>
        <taxon>Metazoa</taxon>
        <taxon>Chordata</taxon>
        <taxon>Craniata</taxon>
        <taxon>Vertebrata</taxon>
        <taxon>Euteleostomi</taxon>
        <taxon>Actinopterygii</taxon>
        <taxon>Neopterygii</taxon>
        <taxon>Teleostei</taxon>
        <taxon>Neoteleostei</taxon>
        <taxon>Acanthomorphata</taxon>
        <taxon>Eupercaria</taxon>
        <taxon>Centrarchiformes</taxon>
        <taxon>Terapontoidei</taxon>
        <taxon>Terapontidae</taxon>
        <taxon>Scortum</taxon>
    </lineage>
</organism>
<proteinExistence type="predicted"/>
<comment type="caution">
    <text evidence="1">The sequence shown here is derived from an EMBL/GenBank/DDBJ whole genome shotgun (WGS) entry which is preliminary data.</text>
</comment>
<evidence type="ECO:0000313" key="2">
    <source>
        <dbReference type="Proteomes" id="UP000831701"/>
    </source>
</evidence>
<keyword evidence="2" id="KW-1185">Reference proteome</keyword>
<sequence length="85" mass="9661">MYIPPSANAAMQPASFSTVLWHSFRQSILKPFSSSHRLPLSPTSTKTTVPTRRVQCFSNKKPWVTPDLRALLLEKRRAFQSGEMN</sequence>
<gene>
    <name evidence="1" type="ORF">L3Q82_012360</name>
</gene>
<dbReference type="EMBL" id="CM041545">
    <property type="protein sequence ID" value="KAI3362016.1"/>
    <property type="molecule type" value="Genomic_DNA"/>
</dbReference>
<accession>A0ACB8W2R0</accession>